<accession>A0ABW0KKP2</accession>
<comment type="caution">
    <text evidence="1">The sequence shown here is derived from an EMBL/GenBank/DDBJ whole genome shotgun (WGS) entry which is preliminary data.</text>
</comment>
<keyword evidence="2" id="KW-1185">Reference proteome</keyword>
<reference evidence="2" key="1">
    <citation type="journal article" date="2019" name="Int. J. Syst. Evol. Microbiol.">
        <title>The Global Catalogue of Microorganisms (GCM) 10K type strain sequencing project: providing services to taxonomists for standard genome sequencing and annotation.</title>
        <authorList>
            <consortium name="The Broad Institute Genomics Platform"/>
            <consortium name="The Broad Institute Genome Sequencing Center for Infectious Disease"/>
            <person name="Wu L."/>
            <person name="Ma J."/>
        </authorList>
    </citation>
    <scope>NUCLEOTIDE SEQUENCE [LARGE SCALE GENOMIC DNA]</scope>
    <source>
        <strain evidence="2">CGMCC 4.1469</strain>
    </source>
</reference>
<evidence type="ECO:0000313" key="1">
    <source>
        <dbReference type="EMBL" id="MFC5453476.1"/>
    </source>
</evidence>
<evidence type="ECO:0000313" key="2">
    <source>
        <dbReference type="Proteomes" id="UP001596052"/>
    </source>
</evidence>
<dbReference type="Proteomes" id="UP001596052">
    <property type="component" value="Unassembled WGS sequence"/>
</dbReference>
<dbReference type="RefSeq" id="WP_377162591.1">
    <property type="nucleotide sequence ID" value="NZ_JBHSMQ010000001.1"/>
</dbReference>
<gene>
    <name evidence="1" type="ORF">ACFQDI_01305</name>
</gene>
<organism evidence="1 2">
    <name type="scientific">Prosthecobacter fluviatilis</name>
    <dbReference type="NCBI Taxonomy" id="445931"/>
    <lineage>
        <taxon>Bacteria</taxon>
        <taxon>Pseudomonadati</taxon>
        <taxon>Verrucomicrobiota</taxon>
        <taxon>Verrucomicrobiia</taxon>
        <taxon>Verrucomicrobiales</taxon>
        <taxon>Verrucomicrobiaceae</taxon>
        <taxon>Prosthecobacter</taxon>
    </lineage>
</organism>
<protein>
    <submittedName>
        <fullName evidence="1">Uncharacterized protein</fullName>
    </submittedName>
</protein>
<sequence>MVKAFDKWLLPWLRQSLRSSNAPVTDVMLAVCDHFEPFHRSDKDGAMRRMKAWQDSLPGITAAAVDHDGGGPRHTFFYPIEQYDPDVIQSLTSLCQRTRNEVEIHLHHDNDTAENLIRVLDQGKADLRRHGLLGASPLGGAAFGFIHGNWALDDSDPQGKGCGVRGELAILKKAGCYADLTMPSAPHRTQAPMVNQLYYSQSSLEGCSHHRGVCASAIGSTSKNLRDRDDWLLLVQGPLGLDWRRRKWGLFPRIENADITSANPPTSQRAAGWINAGISVTGAEGWRFVKLHTHGGPERNHAALIGGARRKFHQELGELASRSGFRLHYVSAREMVNILHAAEDGKGGGDAGLWRDYLYSPPPCLQKNDA</sequence>
<proteinExistence type="predicted"/>
<name>A0ABW0KKP2_9BACT</name>
<dbReference type="EMBL" id="JBHSMQ010000001">
    <property type="protein sequence ID" value="MFC5453476.1"/>
    <property type="molecule type" value="Genomic_DNA"/>
</dbReference>